<dbReference type="InterPro" id="IPR035919">
    <property type="entry name" value="EAL_sf"/>
</dbReference>
<dbReference type="SUPFAM" id="SSF109604">
    <property type="entry name" value="HD-domain/PDEase-like"/>
    <property type="match status" value="1"/>
</dbReference>
<dbReference type="Gene3D" id="1.10.3210.10">
    <property type="entry name" value="Hypothetical protein af1432"/>
    <property type="match status" value="1"/>
</dbReference>
<accession>A0AA37VT07</accession>
<protein>
    <submittedName>
        <fullName evidence="2">Diguanylate phosphodiesterase</fullName>
    </submittedName>
</protein>
<dbReference type="EMBL" id="BSNC01000001">
    <property type="protein sequence ID" value="GLP95079.1"/>
    <property type="molecule type" value="Genomic_DNA"/>
</dbReference>
<evidence type="ECO:0000313" key="2">
    <source>
        <dbReference type="EMBL" id="GLP95079.1"/>
    </source>
</evidence>
<dbReference type="Pfam" id="PF08668">
    <property type="entry name" value="HDOD"/>
    <property type="match status" value="1"/>
</dbReference>
<dbReference type="PANTHER" id="PTHR33525:SF4">
    <property type="entry name" value="CYCLIC DI-GMP PHOSPHODIESTERASE CDGJ"/>
    <property type="match status" value="1"/>
</dbReference>
<sequence>MTALCQASPILDKRGNTLATEMRTSDKLDRIAEQCPDQSFVAYIERLKLLAQDKKLMVSGGLSKAARPLLKGWQSGQLIHGFSLSQSPTDERIEQFKKLKQLGLSVMVDKVAVDRDWQPLYTHLDYVRLAADSVSGERLQEIINEFHPGQPTKLVITGVNDYTSFHQLKSMGARYFQGRFYLTPDSANPSELNPTQTVLAELLFETSQASLELSKIVSIVERDVALSVALLKYANSAAFAREAKVNSIRQAAVMLGQREIKRFLTLQFVLASTTGKPTALLHHCLTRAKFCETLADSINGGNATSAYLAGMLSLIDAVMDRPLEEALQGLGLNEDMEQALLHKHGPLAELLELVCAFENGQWNQCAQQAALMRLSVVQVADAHTKAYVWASEQIKGSR</sequence>
<name>A0AA37VT07_9GAMM</name>
<evidence type="ECO:0000313" key="3">
    <source>
        <dbReference type="Proteomes" id="UP001161422"/>
    </source>
</evidence>
<organism evidence="2 3">
    <name type="scientific">Paraferrimonas sedimenticola</name>
    <dbReference type="NCBI Taxonomy" id="375674"/>
    <lineage>
        <taxon>Bacteria</taxon>
        <taxon>Pseudomonadati</taxon>
        <taxon>Pseudomonadota</taxon>
        <taxon>Gammaproteobacteria</taxon>
        <taxon>Alteromonadales</taxon>
        <taxon>Ferrimonadaceae</taxon>
        <taxon>Paraferrimonas</taxon>
    </lineage>
</organism>
<keyword evidence="3" id="KW-1185">Reference proteome</keyword>
<reference evidence="2" key="2">
    <citation type="submission" date="2023-01" db="EMBL/GenBank/DDBJ databases">
        <title>Draft genome sequence of Paraferrimonas sedimenticola strain NBRC 101628.</title>
        <authorList>
            <person name="Sun Q."/>
            <person name="Mori K."/>
        </authorList>
    </citation>
    <scope>NUCLEOTIDE SEQUENCE</scope>
    <source>
        <strain evidence="2">NBRC 101628</strain>
    </source>
</reference>
<dbReference type="Proteomes" id="UP001161422">
    <property type="component" value="Unassembled WGS sequence"/>
</dbReference>
<dbReference type="InterPro" id="IPR014408">
    <property type="entry name" value="dGMP_Pdiesterase_EAL/HD-GYP"/>
</dbReference>
<dbReference type="PIRSF" id="PIRSF003180">
    <property type="entry name" value="DiGMPpdiest_YuxH"/>
    <property type="match status" value="1"/>
</dbReference>
<dbReference type="InterPro" id="IPR013976">
    <property type="entry name" value="HDOD"/>
</dbReference>
<dbReference type="InterPro" id="IPR052340">
    <property type="entry name" value="RNase_Y/CdgJ"/>
</dbReference>
<dbReference type="PROSITE" id="PS51833">
    <property type="entry name" value="HDOD"/>
    <property type="match status" value="1"/>
</dbReference>
<comment type="caution">
    <text evidence="2">The sequence shown here is derived from an EMBL/GenBank/DDBJ whole genome shotgun (WGS) entry which is preliminary data.</text>
</comment>
<proteinExistence type="predicted"/>
<dbReference type="SUPFAM" id="SSF141868">
    <property type="entry name" value="EAL domain-like"/>
    <property type="match status" value="1"/>
</dbReference>
<evidence type="ECO:0000259" key="1">
    <source>
        <dbReference type="PROSITE" id="PS51833"/>
    </source>
</evidence>
<dbReference type="RefSeq" id="WP_095505892.1">
    <property type="nucleotide sequence ID" value="NZ_BSNC01000001.1"/>
</dbReference>
<dbReference type="PANTHER" id="PTHR33525">
    <property type="match status" value="1"/>
</dbReference>
<feature type="domain" description="HDOD" evidence="1">
    <location>
        <begin position="192"/>
        <end position="378"/>
    </location>
</feature>
<dbReference type="AlphaFoldDB" id="A0AA37VT07"/>
<reference evidence="2" key="1">
    <citation type="journal article" date="2014" name="Int. J. Syst. Evol. Microbiol.">
        <title>Complete genome sequence of Corynebacterium casei LMG S-19264T (=DSM 44701T), isolated from a smear-ripened cheese.</title>
        <authorList>
            <consortium name="US DOE Joint Genome Institute (JGI-PGF)"/>
            <person name="Walter F."/>
            <person name="Albersmeier A."/>
            <person name="Kalinowski J."/>
            <person name="Ruckert C."/>
        </authorList>
    </citation>
    <scope>NUCLEOTIDE SEQUENCE</scope>
    <source>
        <strain evidence="2">NBRC 101628</strain>
    </source>
</reference>
<gene>
    <name evidence="2" type="ORF">GCM10007895_03850</name>
</gene>